<keyword evidence="1" id="KW-0328">Glycosyltransferase</keyword>
<dbReference type="OrthoDB" id="3268555at2"/>
<dbReference type="AlphaFoldDB" id="A0A401Z0S2"/>
<evidence type="ECO:0000313" key="6">
    <source>
        <dbReference type="Proteomes" id="UP000286931"/>
    </source>
</evidence>
<dbReference type="GO" id="GO:1901137">
    <property type="term" value="P:carbohydrate derivative biosynthetic process"/>
    <property type="evidence" value="ECO:0007669"/>
    <property type="project" value="UniProtKB-ARBA"/>
</dbReference>
<dbReference type="InterPro" id="IPR001296">
    <property type="entry name" value="Glyco_trans_1"/>
</dbReference>
<reference evidence="5 6" key="1">
    <citation type="submission" date="2018-12" db="EMBL/GenBank/DDBJ databases">
        <title>Draft genome sequence of Embleya hyalina NBRC 13850T.</title>
        <authorList>
            <person name="Komaki H."/>
            <person name="Hosoyama A."/>
            <person name="Kimura A."/>
            <person name="Ichikawa N."/>
            <person name="Tamura T."/>
        </authorList>
    </citation>
    <scope>NUCLEOTIDE SEQUENCE [LARGE SCALE GENOMIC DNA]</scope>
    <source>
        <strain evidence="5 6">NBRC 13850</strain>
    </source>
</reference>
<gene>
    <name evidence="5" type="ORF">EHYA_08180</name>
</gene>
<organism evidence="5 6">
    <name type="scientific">Embleya hyalina</name>
    <dbReference type="NCBI Taxonomy" id="516124"/>
    <lineage>
        <taxon>Bacteria</taxon>
        <taxon>Bacillati</taxon>
        <taxon>Actinomycetota</taxon>
        <taxon>Actinomycetes</taxon>
        <taxon>Kitasatosporales</taxon>
        <taxon>Streptomycetaceae</taxon>
        <taxon>Embleya</taxon>
    </lineage>
</organism>
<dbReference type="PANTHER" id="PTHR45947">
    <property type="entry name" value="SULFOQUINOVOSYL TRANSFERASE SQD2"/>
    <property type="match status" value="1"/>
</dbReference>
<proteinExistence type="predicted"/>
<dbReference type="GO" id="GO:0016758">
    <property type="term" value="F:hexosyltransferase activity"/>
    <property type="evidence" value="ECO:0007669"/>
    <property type="project" value="TreeGrafter"/>
</dbReference>
<dbReference type="Pfam" id="PF00534">
    <property type="entry name" value="Glycos_transf_1"/>
    <property type="match status" value="1"/>
</dbReference>
<evidence type="ECO:0000256" key="2">
    <source>
        <dbReference type="ARBA" id="ARBA00022679"/>
    </source>
</evidence>
<dbReference type="Gene3D" id="3.40.50.2000">
    <property type="entry name" value="Glycogen Phosphorylase B"/>
    <property type="match status" value="2"/>
</dbReference>
<dbReference type="PANTHER" id="PTHR45947:SF3">
    <property type="entry name" value="SULFOQUINOVOSYL TRANSFERASE SQD2"/>
    <property type="match status" value="1"/>
</dbReference>
<keyword evidence="2 5" id="KW-0808">Transferase</keyword>
<dbReference type="SUPFAM" id="SSF53756">
    <property type="entry name" value="UDP-Glycosyltransferase/glycogen phosphorylase"/>
    <property type="match status" value="1"/>
</dbReference>
<comment type="caution">
    <text evidence="5">The sequence shown here is derived from an EMBL/GenBank/DDBJ whole genome shotgun (WGS) entry which is preliminary data.</text>
</comment>
<dbReference type="CDD" id="cd03801">
    <property type="entry name" value="GT4_PimA-like"/>
    <property type="match status" value="1"/>
</dbReference>
<accession>A0A401Z0S2</accession>
<evidence type="ECO:0000259" key="4">
    <source>
        <dbReference type="Pfam" id="PF13579"/>
    </source>
</evidence>
<evidence type="ECO:0000313" key="5">
    <source>
        <dbReference type="EMBL" id="GCE00455.1"/>
    </source>
</evidence>
<evidence type="ECO:0000256" key="1">
    <source>
        <dbReference type="ARBA" id="ARBA00022676"/>
    </source>
</evidence>
<dbReference type="Proteomes" id="UP000286931">
    <property type="component" value="Unassembled WGS sequence"/>
</dbReference>
<feature type="domain" description="Glycosyltransferase subfamily 4-like N-terminal" evidence="4">
    <location>
        <begin position="27"/>
        <end position="176"/>
    </location>
</feature>
<sequence length="377" mass="38986">MDTTTESRERTEPARLRAVLVLATSTGGIGAHVRSLAAGLVGRGVAVTVCGPASTEEHFDFAGTGARFRVVEIPAAPRPSDRGAARELRAACAHAHVVHAHGLRAGLVAGNALGRHRVRRTPLVLTLHNAVLAGGAKGALTRVLEGRAVRAADVVLGASADLVDRARQLGARDARLGPVSAPPLPPASRDRAAVRDEFAAGDRPLVVAVGRLAAQKAYPVLLDAAREWGEVRPAPLVVVAGDGPLRETLQERIDAESLPVRLLGHRSDVADLLGAADVVVLPSRWEARALVAQEALRSGVPLVATAVGGVPELVGEAAVLVPYGDAEALAGSVTALLADPDRRGELAAAGPVQAATWPGERETIAQVLSIYEELGPM</sequence>
<dbReference type="EMBL" id="BIFH01000039">
    <property type="protein sequence ID" value="GCE00455.1"/>
    <property type="molecule type" value="Genomic_DNA"/>
</dbReference>
<dbReference type="Pfam" id="PF13579">
    <property type="entry name" value="Glyco_trans_4_4"/>
    <property type="match status" value="1"/>
</dbReference>
<evidence type="ECO:0000259" key="3">
    <source>
        <dbReference type="Pfam" id="PF00534"/>
    </source>
</evidence>
<protein>
    <submittedName>
        <fullName evidence="5">Glycosyl transferase</fullName>
    </submittedName>
</protein>
<keyword evidence="6" id="KW-1185">Reference proteome</keyword>
<dbReference type="InterPro" id="IPR050194">
    <property type="entry name" value="Glycosyltransferase_grp1"/>
</dbReference>
<name>A0A401Z0S2_9ACTN</name>
<feature type="domain" description="Glycosyl transferase family 1" evidence="3">
    <location>
        <begin position="198"/>
        <end position="349"/>
    </location>
</feature>
<dbReference type="InterPro" id="IPR028098">
    <property type="entry name" value="Glyco_trans_4-like_N"/>
</dbReference>
<dbReference type="RefSeq" id="WP_126642175.1">
    <property type="nucleotide sequence ID" value="NZ_BIFH01000039.1"/>
</dbReference>